<comment type="caution">
    <text evidence="1">The sequence shown here is derived from an EMBL/GenBank/DDBJ whole genome shotgun (WGS) entry which is preliminary data.</text>
</comment>
<accession>A0A2G5SIG0</accession>
<dbReference type="AlphaFoldDB" id="A0A2G5SIG0"/>
<protein>
    <submittedName>
        <fullName evidence="1">Uncharacterized protein</fullName>
    </submittedName>
</protein>
<proteinExistence type="predicted"/>
<evidence type="ECO:0000313" key="2">
    <source>
        <dbReference type="Proteomes" id="UP000230233"/>
    </source>
</evidence>
<name>A0A2G5SIG0_9PELO</name>
<reference evidence="2" key="1">
    <citation type="submission" date="2017-10" db="EMBL/GenBank/DDBJ databases">
        <title>Rapid genome shrinkage in a self-fertile nematode reveals novel sperm competition proteins.</title>
        <authorList>
            <person name="Yin D."/>
            <person name="Schwarz E.M."/>
            <person name="Thomas C.G."/>
            <person name="Felde R.L."/>
            <person name="Korf I.F."/>
            <person name="Cutter A.D."/>
            <person name="Schartner C.M."/>
            <person name="Ralston E.J."/>
            <person name="Meyer B.J."/>
            <person name="Haag E.S."/>
        </authorList>
    </citation>
    <scope>NUCLEOTIDE SEQUENCE [LARGE SCALE GENOMIC DNA]</scope>
    <source>
        <strain evidence="2">JU1422</strain>
    </source>
</reference>
<dbReference type="Proteomes" id="UP000230233">
    <property type="component" value="Unassembled WGS sequence"/>
</dbReference>
<evidence type="ECO:0000313" key="1">
    <source>
        <dbReference type="EMBL" id="PIC14905.1"/>
    </source>
</evidence>
<keyword evidence="2" id="KW-1185">Reference proteome</keyword>
<organism evidence="1 2">
    <name type="scientific">Caenorhabditis nigoni</name>
    <dbReference type="NCBI Taxonomy" id="1611254"/>
    <lineage>
        <taxon>Eukaryota</taxon>
        <taxon>Metazoa</taxon>
        <taxon>Ecdysozoa</taxon>
        <taxon>Nematoda</taxon>
        <taxon>Chromadorea</taxon>
        <taxon>Rhabditida</taxon>
        <taxon>Rhabditina</taxon>
        <taxon>Rhabditomorpha</taxon>
        <taxon>Rhabditoidea</taxon>
        <taxon>Rhabditidae</taxon>
        <taxon>Peloderinae</taxon>
        <taxon>Caenorhabditis</taxon>
    </lineage>
</organism>
<gene>
    <name evidence="1" type="ORF">B9Z55_027055</name>
</gene>
<sequence length="125" mass="14580">MRQGTENVSKHKNYVKAREMCQGNKNFVKAREMRQGTENVSKHKNYVKAREMRQGTKNASGNEKCDKLYVIKIELPITFYPRETNFQLAISKCREIWCLVCKHRVHADQTPKFTTVRASELKIGC</sequence>
<dbReference type="EMBL" id="PDUG01000007">
    <property type="protein sequence ID" value="PIC14905.1"/>
    <property type="molecule type" value="Genomic_DNA"/>
</dbReference>